<dbReference type="SUPFAM" id="SSF52540">
    <property type="entry name" value="P-loop containing nucleoside triphosphate hydrolases"/>
    <property type="match status" value="1"/>
</dbReference>
<dbReference type="Pfam" id="PF02811">
    <property type="entry name" value="PHP"/>
    <property type="match status" value="1"/>
</dbReference>
<dbReference type="InterPro" id="IPR003959">
    <property type="entry name" value="ATPase_AAA_core"/>
</dbReference>
<evidence type="ECO:0000313" key="3">
    <source>
        <dbReference type="EMBL" id="KAA2371036.1"/>
    </source>
</evidence>
<reference evidence="3 4" key="1">
    <citation type="journal article" date="2019" name="Nat. Med.">
        <title>A library of human gut bacterial isolates paired with longitudinal multiomics data enables mechanistic microbiome research.</title>
        <authorList>
            <person name="Poyet M."/>
            <person name="Groussin M."/>
            <person name="Gibbons S.M."/>
            <person name="Avila-Pacheco J."/>
            <person name="Jiang X."/>
            <person name="Kearney S.M."/>
            <person name="Perrotta A.R."/>
            <person name="Berdy B."/>
            <person name="Zhao S."/>
            <person name="Lieberman T.D."/>
            <person name="Swanson P.K."/>
            <person name="Smith M."/>
            <person name="Roesemann S."/>
            <person name="Alexander J.E."/>
            <person name="Rich S.A."/>
            <person name="Livny J."/>
            <person name="Vlamakis H."/>
            <person name="Clish C."/>
            <person name="Bullock K."/>
            <person name="Deik A."/>
            <person name="Scott J."/>
            <person name="Pierce K.A."/>
            <person name="Xavier R.J."/>
            <person name="Alm E.J."/>
        </authorList>
    </citation>
    <scope>NUCLEOTIDE SEQUENCE [LARGE SCALE GENOMIC DNA]</scope>
    <source>
        <strain evidence="3 4">BIOML-A2</strain>
    </source>
</reference>
<dbReference type="GO" id="GO:0005524">
    <property type="term" value="F:ATP binding"/>
    <property type="evidence" value="ECO:0007669"/>
    <property type="project" value="InterPro"/>
</dbReference>
<dbReference type="InterPro" id="IPR027417">
    <property type="entry name" value="P-loop_NTPase"/>
</dbReference>
<dbReference type="RefSeq" id="WP_149887168.1">
    <property type="nucleotide sequence ID" value="NZ_VVXK01000005.1"/>
</dbReference>
<dbReference type="InterPro" id="IPR003141">
    <property type="entry name" value="Pol/His_phosphatase_N"/>
</dbReference>
<dbReference type="SUPFAM" id="SSF89550">
    <property type="entry name" value="PHP domain-like"/>
    <property type="match status" value="1"/>
</dbReference>
<dbReference type="PANTHER" id="PTHR32182">
    <property type="entry name" value="DNA REPLICATION AND REPAIR PROTEIN RECF"/>
    <property type="match status" value="1"/>
</dbReference>
<sequence length="882" mass="100023">MSNGALFYKADLHIHSYGLGTGSFDVTDVSNTPQAIVDTAIEKGLKVISITDHNQYINSQIAVQYARGKDILVIPGIEVSTTQGHLLLYFETIDKLQRFYVGLTFNHDNSICNQGIVECLNSAEKLDGIGVLAHITLDSGFEKVINRFGPHMEQIFMCKNLLGLEITNKNEAHLYTDEDENSEHKKLLNLWRDSLDNKLHRDFAKLMSSDSHELIRLGNNAEGNNRLTRLKMPTLTFRSFHIALMSSESRVRLEDEIPVQRPIIKHIKLEGGLLDGVDIELSPNLTCIIGSRGAGKSTLLESIREATGNKSFSKVCDSEVWPQNIILDYIDEADQTQTFQREKNANVVNRSDPNFGITAIPIESYGQGDTASTIQHSEENPQVIINFLDAFLDLDLLKTQDSEYVDLLRSNQSEMNKLRINIVSLPDAKKALENERRKLKAMEQTKAAEIVKLHNALLQERDFRKTLIQELRNLVKTYRDILGNTDLFEKVAEMSDDRIVVGKEYFSNVKSIINAFSILVSSKSKELNDALNEKIAELNTQLELWNAKESEIQGKIDDKKQELIQQGIPFDLGKINQISKDIIDYEKKVTKLQDEQKQLAELLKERQELIQKRQENKKEITRKRLAFAKKINDSLKASVDDFFVTIKYTESIYSPEFEDTLKTLMGWRTSQVMKSSVIAKNIGIYDFVSAIKKKDINVLKAIKYQGEQFLRDEEIGNIIAVLSDGFKYEDLECLTYEDYPQITVTKFVNENGARKNVTRRISQLSLGQQQSVLLSILLLSDSERPLLIDQPEDNLDSEFIFKTIVGNLRKIKEHRQVIIVTHNPNIAVLGDAELIIPLKSTSVHSQIISSGSIDNDDTIKLCCNILEGGDSAFKQRKNIYGF</sequence>
<feature type="coiled-coil region" evidence="1">
    <location>
        <begin position="575"/>
        <end position="623"/>
    </location>
</feature>
<comment type="caution">
    <text evidence="3">The sequence shown here is derived from an EMBL/GenBank/DDBJ whole genome shotgun (WGS) entry which is preliminary data.</text>
</comment>
<dbReference type="CDD" id="cd07432">
    <property type="entry name" value="PHP_HisPPase"/>
    <property type="match status" value="1"/>
</dbReference>
<dbReference type="Gene3D" id="3.40.50.300">
    <property type="entry name" value="P-loop containing nucleotide triphosphate hydrolases"/>
    <property type="match status" value="2"/>
</dbReference>
<dbReference type="InterPro" id="IPR016195">
    <property type="entry name" value="Pol/histidinol_Pase-like"/>
</dbReference>
<protein>
    <submittedName>
        <fullName evidence="3">AAA family ATPase</fullName>
    </submittedName>
</protein>
<dbReference type="Proteomes" id="UP000323567">
    <property type="component" value="Unassembled WGS sequence"/>
</dbReference>
<gene>
    <name evidence="3" type="ORF">F2Y13_05160</name>
</gene>
<dbReference type="InterPro" id="IPR054787">
    <property type="entry name" value="TrlF_ATPase"/>
</dbReference>
<evidence type="ECO:0000256" key="1">
    <source>
        <dbReference type="SAM" id="Coils"/>
    </source>
</evidence>
<dbReference type="EMBL" id="VVXK01000005">
    <property type="protein sequence ID" value="KAA2371036.1"/>
    <property type="molecule type" value="Genomic_DNA"/>
</dbReference>
<dbReference type="GO" id="GO:0000731">
    <property type="term" value="P:DNA synthesis involved in DNA repair"/>
    <property type="evidence" value="ECO:0007669"/>
    <property type="project" value="TreeGrafter"/>
</dbReference>
<dbReference type="GO" id="GO:0016887">
    <property type="term" value="F:ATP hydrolysis activity"/>
    <property type="evidence" value="ECO:0007669"/>
    <property type="project" value="InterPro"/>
</dbReference>
<dbReference type="Pfam" id="PF13304">
    <property type="entry name" value="AAA_21"/>
    <property type="match status" value="1"/>
</dbReference>
<dbReference type="NCBIfam" id="NF045780">
    <property type="entry name" value="TrlF_fam_ATP"/>
    <property type="match status" value="1"/>
</dbReference>
<organism evidence="3 4">
    <name type="scientific">Alistipes shahii</name>
    <dbReference type="NCBI Taxonomy" id="328814"/>
    <lineage>
        <taxon>Bacteria</taxon>
        <taxon>Pseudomonadati</taxon>
        <taxon>Bacteroidota</taxon>
        <taxon>Bacteroidia</taxon>
        <taxon>Bacteroidales</taxon>
        <taxon>Rikenellaceae</taxon>
        <taxon>Alistipes</taxon>
    </lineage>
</organism>
<name>A0A5B3GCL5_9BACT</name>
<dbReference type="AlphaFoldDB" id="A0A5B3GCL5"/>
<accession>A0A5B3GCL5</accession>
<dbReference type="InterPro" id="IPR004013">
    <property type="entry name" value="PHP_dom"/>
</dbReference>
<feature type="domain" description="Polymerase/histidinol phosphatase N-terminal" evidence="2">
    <location>
        <begin position="10"/>
        <end position="83"/>
    </location>
</feature>
<evidence type="ECO:0000313" key="4">
    <source>
        <dbReference type="Proteomes" id="UP000323567"/>
    </source>
</evidence>
<feature type="coiled-coil region" evidence="1">
    <location>
        <begin position="425"/>
        <end position="452"/>
    </location>
</feature>
<keyword evidence="1" id="KW-0175">Coiled coil</keyword>
<dbReference type="PANTHER" id="PTHR32182:SF22">
    <property type="entry name" value="ATP-DEPENDENT ENDONUCLEASE, OLD FAMILY-RELATED"/>
    <property type="match status" value="1"/>
</dbReference>
<dbReference type="SMART" id="SM00481">
    <property type="entry name" value="POLIIIAc"/>
    <property type="match status" value="1"/>
</dbReference>
<proteinExistence type="predicted"/>
<evidence type="ECO:0000259" key="2">
    <source>
        <dbReference type="SMART" id="SM00481"/>
    </source>
</evidence>
<dbReference type="Gene3D" id="3.20.20.140">
    <property type="entry name" value="Metal-dependent hydrolases"/>
    <property type="match status" value="1"/>
</dbReference>
<dbReference type="GO" id="GO:0006302">
    <property type="term" value="P:double-strand break repair"/>
    <property type="evidence" value="ECO:0007669"/>
    <property type="project" value="TreeGrafter"/>
</dbReference>
<feature type="coiled-coil region" evidence="1">
    <location>
        <begin position="521"/>
        <end position="548"/>
    </location>
</feature>